<reference evidence="4" key="1">
    <citation type="submission" date="2016-06" db="UniProtKB">
        <authorList>
            <consortium name="WormBaseParasite"/>
        </authorList>
    </citation>
    <scope>IDENTIFICATION</scope>
</reference>
<evidence type="ECO:0000256" key="1">
    <source>
        <dbReference type="SAM" id="MobiDB-lite"/>
    </source>
</evidence>
<dbReference type="WBParaSite" id="GPUH_0000848401-mRNA-1">
    <property type="protein sequence ID" value="GPUH_0000848401-mRNA-1"/>
    <property type="gene ID" value="GPUH_0000848401"/>
</dbReference>
<evidence type="ECO:0000313" key="2">
    <source>
        <dbReference type="EMBL" id="VDK62906.1"/>
    </source>
</evidence>
<evidence type="ECO:0000313" key="4">
    <source>
        <dbReference type="WBParaSite" id="GPUH_0000848401-mRNA-1"/>
    </source>
</evidence>
<proteinExistence type="predicted"/>
<dbReference type="Proteomes" id="UP000271098">
    <property type="component" value="Unassembled WGS sequence"/>
</dbReference>
<reference evidence="2 3" key="2">
    <citation type="submission" date="2018-11" db="EMBL/GenBank/DDBJ databases">
        <authorList>
            <consortium name="Pathogen Informatics"/>
        </authorList>
    </citation>
    <scope>NUCLEOTIDE SEQUENCE [LARGE SCALE GENOMIC DNA]</scope>
</reference>
<dbReference type="AlphaFoldDB" id="A0A183DID3"/>
<dbReference type="EMBL" id="UYRT01024845">
    <property type="protein sequence ID" value="VDK62906.1"/>
    <property type="molecule type" value="Genomic_DNA"/>
</dbReference>
<protein>
    <submittedName>
        <fullName evidence="2 4">Uncharacterized protein</fullName>
    </submittedName>
</protein>
<sequence length="119" mass="14841">MVQRQSACSLHRIHCSRPINRIRSFRMVNCQLLQRCIHQFHRHRDHHFHHQCCRHEWPDHHQQSSHHHRLRCQRRVQHQSHPRHLHPHRRHLSQHRDRHRQSVFMNVVLESKISSLQIC</sequence>
<accession>A0A183DID3</accession>
<gene>
    <name evidence="2" type="ORF">GPUH_LOCUS8472</name>
</gene>
<evidence type="ECO:0000313" key="3">
    <source>
        <dbReference type="Proteomes" id="UP000271098"/>
    </source>
</evidence>
<name>A0A183DID3_9BILA</name>
<organism evidence="4">
    <name type="scientific">Gongylonema pulchrum</name>
    <dbReference type="NCBI Taxonomy" id="637853"/>
    <lineage>
        <taxon>Eukaryota</taxon>
        <taxon>Metazoa</taxon>
        <taxon>Ecdysozoa</taxon>
        <taxon>Nematoda</taxon>
        <taxon>Chromadorea</taxon>
        <taxon>Rhabditida</taxon>
        <taxon>Spirurina</taxon>
        <taxon>Spiruromorpha</taxon>
        <taxon>Spiruroidea</taxon>
        <taxon>Gongylonematidae</taxon>
        <taxon>Gongylonema</taxon>
    </lineage>
</organism>
<keyword evidence="3" id="KW-1185">Reference proteome</keyword>
<feature type="region of interest" description="Disordered" evidence="1">
    <location>
        <begin position="79"/>
        <end position="98"/>
    </location>
</feature>